<accession>A0A127A0Z7</accession>
<dbReference type="AlphaFoldDB" id="A0A127A0Z7"/>
<dbReference type="Proteomes" id="UP000070134">
    <property type="component" value="Chromosome"/>
</dbReference>
<gene>
    <name evidence="1" type="ORF">SA2016_2441</name>
</gene>
<dbReference type="KEGG" id="satk:SA2016_2441"/>
<evidence type="ECO:0000313" key="1">
    <source>
        <dbReference type="EMBL" id="AMM33110.1"/>
    </source>
</evidence>
<organism evidence="1 2">
    <name type="scientific">Sinomonas atrocyanea</name>
    <dbReference type="NCBI Taxonomy" id="37927"/>
    <lineage>
        <taxon>Bacteria</taxon>
        <taxon>Bacillati</taxon>
        <taxon>Actinomycetota</taxon>
        <taxon>Actinomycetes</taxon>
        <taxon>Micrococcales</taxon>
        <taxon>Micrococcaceae</taxon>
        <taxon>Sinomonas</taxon>
    </lineage>
</organism>
<name>A0A127A0Z7_9MICC</name>
<reference evidence="1 2" key="1">
    <citation type="submission" date="2016-02" db="EMBL/GenBank/DDBJ databases">
        <title>Complete genome of Sinomonas atrocyanea KCTC 3377.</title>
        <authorList>
            <person name="Kim K.M."/>
        </authorList>
    </citation>
    <scope>NUCLEOTIDE SEQUENCE [LARGE SCALE GENOMIC DNA]</scope>
    <source>
        <strain evidence="1 2">KCTC 3377</strain>
    </source>
</reference>
<keyword evidence="2" id="KW-1185">Reference proteome</keyword>
<protein>
    <submittedName>
        <fullName evidence="1">Uncharacterized protein</fullName>
    </submittedName>
</protein>
<evidence type="ECO:0000313" key="2">
    <source>
        <dbReference type="Proteomes" id="UP000070134"/>
    </source>
</evidence>
<sequence length="62" mass="7177">MSPTGTRHPWIRRLTLWMEVRIVRRPLTKLTLKSPIRETVGMQIVSASMVLDVVVLDQRVAH</sequence>
<proteinExistence type="predicted"/>
<dbReference type="EMBL" id="CP014518">
    <property type="protein sequence ID" value="AMM33110.1"/>
    <property type="molecule type" value="Genomic_DNA"/>
</dbReference>
<dbReference type="STRING" id="37927.SA2016_2441"/>